<evidence type="ECO:0000313" key="7">
    <source>
        <dbReference type="Proteomes" id="UP001153365"/>
    </source>
</evidence>
<comment type="subcellular location">
    <subcellularLocation>
        <location evidence="1">Cytoplasm</location>
    </subcellularLocation>
</comment>
<keyword evidence="4" id="KW-0677">Repeat</keyword>
<reference evidence="6" key="1">
    <citation type="submission" date="2022-06" db="EMBL/GenBank/DDBJ databases">
        <authorList>
            <consortium name="SYNGENTA / RWTH Aachen University"/>
        </authorList>
    </citation>
    <scope>NUCLEOTIDE SEQUENCE</scope>
</reference>
<evidence type="ECO:0000256" key="2">
    <source>
        <dbReference type="ARBA" id="ARBA00022448"/>
    </source>
</evidence>
<organism evidence="6 7">
    <name type="scientific">Phakopsora pachyrhizi</name>
    <name type="common">Asian soybean rust disease fungus</name>
    <dbReference type="NCBI Taxonomy" id="170000"/>
    <lineage>
        <taxon>Eukaryota</taxon>
        <taxon>Fungi</taxon>
        <taxon>Dikarya</taxon>
        <taxon>Basidiomycota</taxon>
        <taxon>Pucciniomycotina</taxon>
        <taxon>Pucciniomycetes</taxon>
        <taxon>Pucciniales</taxon>
        <taxon>Phakopsoraceae</taxon>
        <taxon>Phakopsora</taxon>
    </lineage>
</organism>
<evidence type="ECO:0000256" key="5">
    <source>
        <dbReference type="ARBA" id="ARBA00022927"/>
    </source>
</evidence>
<proteinExistence type="predicted"/>
<keyword evidence="7" id="KW-1185">Reference proteome</keyword>
<keyword evidence="2" id="KW-0813">Transport</keyword>
<dbReference type="InterPro" id="IPR016024">
    <property type="entry name" value="ARM-type_fold"/>
</dbReference>
<dbReference type="Proteomes" id="UP001153365">
    <property type="component" value="Unassembled WGS sequence"/>
</dbReference>
<dbReference type="GO" id="GO:0006606">
    <property type="term" value="P:protein import into nucleus"/>
    <property type="evidence" value="ECO:0007669"/>
    <property type="project" value="InterPro"/>
</dbReference>
<keyword evidence="3" id="KW-0963">Cytoplasm</keyword>
<dbReference type="PANTHER" id="PTHR10527">
    <property type="entry name" value="IMPORTIN BETA"/>
    <property type="match status" value="1"/>
</dbReference>
<dbReference type="InterPro" id="IPR041653">
    <property type="entry name" value="Importin_rep_4"/>
</dbReference>
<gene>
    <name evidence="6" type="ORF">PPACK8108_LOCUS8216</name>
</gene>
<sequence length="1155" mass="128442">MDFTTASSHAHSHHQLLDGDGSTINSDWLVGALSSIADPSTDNHTRLTLDSAISSLASSVVRSVELFSALASLSVRPSTEAKLEIRIQALILLRSLALRPTPSSSVWVNSVRPDQQNSIINSLIQSLVLSATPTASSLDPLNQQPSEWIVQIGHTISDLAKNSQQINFTSEPWSIALRPLVIHHLLPDHPSHPSSHPPDPILQTTLLNILTSVPSLFCSSTSELEAILSSSLSSNHFPLRLAALQSICISELDSTTQFSDIVYHSILIHLPDHHNQSETETALDHLIEFLTFNDVHDLLAWIQPLVKIICLRTNPITIRSPALECLVTLIECSAPTPNQLQELPWLEGLLSCLIGLMAEIPEDSEWASRIYTEDDDEDADEMYIQAEQALDRVCQQMMITHENQILPQLFSQAQSFAGLDWRAKQAYLSALAVVIPASQSHSNFNHQIIQILALGFHDSHPRVIYASLYALAQLCGFLMETLKYNPEYQNQIMSCLVHSLDLKDYSKIQNYAAKALTELLLQSTNQAWGQKMIELDHTVFESLFMRLIHLNPTSVNPAGLNGLVAIGSLFGSVSQLIAMRFYDLAIDHFEKTFDRIQALRKPLSERSEQDQTAYDQVQCQFYDAVSEFASNIGEERFDTDSSKWANRMLQSINSDSDEKMRILGYLIRLSNGISPHRFLQDGFLEIVLDNLLKACQSKPDISISALLDQSHEFDDPQWVSVLIGDQTFGIKSHDLEVKDGAAENLLALTRRMGVWLIPYCDRIVDAVIPLLKFYFSDTVREATMALLPVLLRSAKASGMPSEQVSVISTSFCASISEALSSEPDEPGNLSSSLLAAWADCFNQSIPSAGEVDRMIELSQRRLEIVADKERDDQDVDNDDGGEDNKARALTLLSRVLRLMITLRPSWNWQELTFKVVGWVINQEIDQSTELSLGLKRLGFRLIGAFVNAGSSPWGEDLIGRVGKEILSGFDDQDNCLRGLSPFIIGLCAEKSVEESKPIYRELVKSSIGKLVEGLNRREGNEVEKLKIEAIKMARENCLSALAKIIRNSIEGVNIDLNLILDKWIDALPIEIDIEEIEATYGLLLELIARGHELVDPSKNSVERIKRVIGSMVSIIENPKVNSETKNSISVGLKSYLSQVPESIDKQIIIGRNDNS</sequence>
<name>A0AAV0AXK5_PHAPC</name>
<dbReference type="GO" id="GO:0005737">
    <property type="term" value="C:cytoplasm"/>
    <property type="evidence" value="ECO:0007669"/>
    <property type="project" value="UniProtKB-SubCell"/>
</dbReference>
<keyword evidence="5" id="KW-0653">Protein transport</keyword>
<dbReference type="InterPro" id="IPR011989">
    <property type="entry name" value="ARM-like"/>
</dbReference>
<dbReference type="Gene3D" id="1.25.10.10">
    <property type="entry name" value="Leucine-rich Repeat Variant"/>
    <property type="match status" value="1"/>
</dbReference>
<evidence type="ECO:0000256" key="3">
    <source>
        <dbReference type="ARBA" id="ARBA00022490"/>
    </source>
</evidence>
<dbReference type="EMBL" id="CALTRL010001666">
    <property type="protein sequence ID" value="CAH7673327.1"/>
    <property type="molecule type" value="Genomic_DNA"/>
</dbReference>
<accession>A0AAV0AXK5</accession>
<protein>
    <submittedName>
        <fullName evidence="6">Armadillo-type protein</fullName>
    </submittedName>
</protein>
<comment type="caution">
    <text evidence="6">The sequence shown here is derived from an EMBL/GenBank/DDBJ whole genome shotgun (WGS) entry which is preliminary data.</text>
</comment>
<evidence type="ECO:0000256" key="1">
    <source>
        <dbReference type="ARBA" id="ARBA00004496"/>
    </source>
</evidence>
<evidence type="ECO:0000256" key="4">
    <source>
        <dbReference type="ARBA" id="ARBA00022737"/>
    </source>
</evidence>
<dbReference type="SUPFAM" id="SSF48371">
    <property type="entry name" value="ARM repeat"/>
    <property type="match status" value="2"/>
</dbReference>
<evidence type="ECO:0000313" key="6">
    <source>
        <dbReference type="EMBL" id="CAH7673327.1"/>
    </source>
</evidence>
<dbReference type="Pfam" id="PF18808">
    <property type="entry name" value="Importin_rep_4"/>
    <property type="match status" value="1"/>
</dbReference>
<dbReference type="AlphaFoldDB" id="A0AAV0AXK5"/>
<dbReference type="InterPro" id="IPR040122">
    <property type="entry name" value="Importin_beta"/>
</dbReference>
<dbReference type="GO" id="GO:0005634">
    <property type="term" value="C:nucleus"/>
    <property type="evidence" value="ECO:0007669"/>
    <property type="project" value="UniProtKB-SubCell"/>
</dbReference>